<evidence type="ECO:0008006" key="3">
    <source>
        <dbReference type="Google" id="ProtNLM"/>
    </source>
</evidence>
<dbReference type="PANTHER" id="PTHR33395">
    <property type="entry name" value="TRANSCRIPTASE, PUTATIVE-RELATED-RELATED"/>
    <property type="match status" value="1"/>
</dbReference>
<gene>
    <name evidence="1" type="ORF">ABMA28_011255</name>
</gene>
<dbReference type="SUPFAM" id="SSF56219">
    <property type="entry name" value="DNase I-like"/>
    <property type="match status" value="1"/>
</dbReference>
<dbReference type="Proteomes" id="UP001549921">
    <property type="component" value="Unassembled WGS sequence"/>
</dbReference>
<name>A0ABD0S6Q8_LOXSC</name>
<organism evidence="1 2">
    <name type="scientific">Loxostege sticticalis</name>
    <name type="common">Beet webworm moth</name>
    <dbReference type="NCBI Taxonomy" id="481309"/>
    <lineage>
        <taxon>Eukaryota</taxon>
        <taxon>Metazoa</taxon>
        <taxon>Ecdysozoa</taxon>
        <taxon>Arthropoda</taxon>
        <taxon>Hexapoda</taxon>
        <taxon>Insecta</taxon>
        <taxon>Pterygota</taxon>
        <taxon>Neoptera</taxon>
        <taxon>Endopterygota</taxon>
        <taxon>Lepidoptera</taxon>
        <taxon>Glossata</taxon>
        <taxon>Ditrysia</taxon>
        <taxon>Pyraloidea</taxon>
        <taxon>Crambidae</taxon>
        <taxon>Pyraustinae</taxon>
        <taxon>Loxostege</taxon>
    </lineage>
</organism>
<evidence type="ECO:0000313" key="1">
    <source>
        <dbReference type="EMBL" id="KAL0809754.1"/>
    </source>
</evidence>
<dbReference type="PANTHER" id="PTHR33395:SF22">
    <property type="entry name" value="REVERSE TRANSCRIPTASE DOMAIN-CONTAINING PROTEIN"/>
    <property type="match status" value="1"/>
</dbReference>
<proteinExistence type="predicted"/>
<dbReference type="EMBL" id="JBEDNZ010000028">
    <property type="protein sequence ID" value="KAL0809754.1"/>
    <property type="molecule type" value="Genomic_DNA"/>
</dbReference>
<dbReference type="AlphaFoldDB" id="A0ABD0S6Q8"/>
<evidence type="ECO:0000313" key="2">
    <source>
        <dbReference type="Proteomes" id="UP001549921"/>
    </source>
</evidence>
<dbReference type="Gene3D" id="3.60.10.10">
    <property type="entry name" value="Endonuclease/exonuclease/phosphatase"/>
    <property type="match status" value="1"/>
</dbReference>
<comment type="caution">
    <text evidence="1">The sequence shown here is derived from an EMBL/GenBank/DDBJ whole genome shotgun (WGS) entry which is preliminary data.</text>
</comment>
<accession>A0ABD0S6Q8</accession>
<dbReference type="InterPro" id="IPR036691">
    <property type="entry name" value="Endo/exonu/phosph_ase_sf"/>
</dbReference>
<sequence length="412" mass="47068">MCLTETWLLDGIYDGELFDCRYNVYRCDRDYKTLGVIMGGGVLIAIKREFSIESSSTVAVESAAGEMIKVSIKMSGHRKSISCMLHIYCGYFPHGRLQCDAMISAFESISSDFLNHPDDQYLVIGDFNISSANWEFTDSCMSLAASDSDNVCNLTYGLVSFLNFTGFKQYNTISNSNGRYLDLVISSRDCLVSHSCSPLVVEDSHHPALLVKVLRAGLSSLQPSPQRVRMFRLADYTAVNNDLANINWFDLLDNLSIDDAVSKFYQILEHVILRHVPTKNIRSVNRYPCWYSKPLIKIISEKLKFHKKWKLYRRLSDYNAFKILRDRQKQAQLTCYDIFISNSEQKIRFNSKHFWSFVKSKKASGDLPSTMYSATRSSSDAFKMLGFVLRTSKDFKCGSTMLLLYNSYVRSI</sequence>
<reference evidence="1 2" key="1">
    <citation type="submission" date="2024-06" db="EMBL/GenBank/DDBJ databases">
        <title>A chromosome-level genome assembly of beet webworm, Loxostege sticticalis.</title>
        <authorList>
            <person name="Zhang Y."/>
        </authorList>
    </citation>
    <scope>NUCLEOTIDE SEQUENCE [LARGE SCALE GENOMIC DNA]</scope>
    <source>
        <strain evidence="1">AQ028</strain>
        <tissue evidence="1">Male pupae</tissue>
    </source>
</reference>
<protein>
    <recommendedName>
        <fullName evidence="3">Endonuclease/exonuclease/phosphatase domain-containing protein</fullName>
    </recommendedName>
</protein>